<proteinExistence type="predicted"/>
<name>A0A6C0DLV1_9ZZZZ</name>
<accession>A0A6C0DLV1</accession>
<protein>
    <submittedName>
        <fullName evidence="1">Uncharacterized protein</fullName>
    </submittedName>
</protein>
<dbReference type="EMBL" id="MN739627">
    <property type="protein sequence ID" value="QHT16829.1"/>
    <property type="molecule type" value="Genomic_DNA"/>
</dbReference>
<reference evidence="1" key="1">
    <citation type="journal article" date="2020" name="Nature">
        <title>Giant virus diversity and host interactions through global metagenomics.</title>
        <authorList>
            <person name="Schulz F."/>
            <person name="Roux S."/>
            <person name="Paez-Espino D."/>
            <person name="Jungbluth S."/>
            <person name="Walsh D.A."/>
            <person name="Denef V.J."/>
            <person name="McMahon K.D."/>
            <person name="Konstantinidis K.T."/>
            <person name="Eloe-Fadrosh E.A."/>
            <person name="Kyrpides N.C."/>
            <person name="Woyke T."/>
        </authorList>
    </citation>
    <scope>NUCLEOTIDE SEQUENCE</scope>
    <source>
        <strain evidence="1">GVMAG-M-3300023174-207</strain>
    </source>
</reference>
<organism evidence="1">
    <name type="scientific">viral metagenome</name>
    <dbReference type="NCBI Taxonomy" id="1070528"/>
    <lineage>
        <taxon>unclassified sequences</taxon>
        <taxon>metagenomes</taxon>
        <taxon>organismal metagenomes</taxon>
    </lineage>
</organism>
<evidence type="ECO:0000313" key="1">
    <source>
        <dbReference type="EMBL" id="QHT16829.1"/>
    </source>
</evidence>
<sequence>MNISYFVSGRFGNNLFQYFATKVLGKILGKEYVYNDSKTPLTRGSNNEKIKVDNLTEVDEEKFNEIISNTGNRSPSIEGNIYVVGFFQTQDWITLYRDYIQSLFTEENMDRINDDYTISHIAKHVNAIKPIRDDILIVHLRLDDFFHNAYNSEVIHPKSIIEEINKIEGINKVMYISDTLKRPWELSYVNHLTYSVKNSIAISNSLLTDFGLLYKAKNIMLCRSTLGWIAGILSKENKRNLFPLNEEFKHQTVNKLNDNTIVFNPEYLKSLRMFGQPDIMY</sequence>
<dbReference type="AlphaFoldDB" id="A0A6C0DLV1"/>